<dbReference type="CDD" id="cd10230">
    <property type="entry name" value="ASKHA_NBD_HSP70_HYOU1"/>
    <property type="match status" value="1"/>
</dbReference>
<evidence type="ECO:0000256" key="5">
    <source>
        <dbReference type="ARBA" id="ARBA00023186"/>
    </source>
</evidence>
<accession>A0A0C3Q5G4</accession>
<dbReference type="Gene3D" id="3.30.30.30">
    <property type="match status" value="1"/>
</dbReference>
<dbReference type="FunFam" id="3.90.640.10:FF:000010">
    <property type="entry name" value="heat shock 70 kDa protein 14"/>
    <property type="match status" value="1"/>
</dbReference>
<dbReference type="STRING" id="1051891.A0A0C3Q5G4"/>
<dbReference type="Gene3D" id="3.90.640.10">
    <property type="entry name" value="Actin, Chain A, domain 4"/>
    <property type="match status" value="1"/>
</dbReference>
<proteinExistence type="inferred from homology"/>
<dbReference type="AlphaFoldDB" id="A0A0C3Q5G4"/>
<keyword evidence="5" id="KW-0143">Chaperone</keyword>
<feature type="compositionally biased region" description="Low complexity" evidence="6">
    <location>
        <begin position="811"/>
        <end position="834"/>
    </location>
</feature>
<name>A0A0C3Q5G4_9AGAM</name>
<evidence type="ECO:0000256" key="2">
    <source>
        <dbReference type="ARBA" id="ARBA00022741"/>
    </source>
</evidence>
<keyword evidence="9" id="KW-1185">Reference proteome</keyword>
<evidence type="ECO:0000313" key="8">
    <source>
        <dbReference type="EMBL" id="KIO24390.1"/>
    </source>
</evidence>
<dbReference type="InterPro" id="IPR029048">
    <property type="entry name" value="HSP70_C_sf"/>
</dbReference>
<keyword evidence="3" id="KW-0256">Endoplasmic reticulum</keyword>
<dbReference type="InterPro" id="IPR029047">
    <property type="entry name" value="HSP70_peptide-bd_sf"/>
</dbReference>
<feature type="compositionally biased region" description="Basic and acidic residues" evidence="6">
    <location>
        <begin position="778"/>
        <end position="791"/>
    </location>
</feature>
<feature type="compositionally biased region" description="Basic and acidic residues" evidence="6">
    <location>
        <begin position="835"/>
        <end position="846"/>
    </location>
</feature>
<comment type="similarity">
    <text evidence="1">Belongs to the heat shock protein 70 family.</text>
</comment>
<evidence type="ECO:0008006" key="10">
    <source>
        <dbReference type="Google" id="ProtNLM"/>
    </source>
</evidence>
<dbReference type="GO" id="GO:0030968">
    <property type="term" value="P:endoplasmic reticulum unfolded protein response"/>
    <property type="evidence" value="ECO:0007669"/>
    <property type="project" value="TreeGrafter"/>
</dbReference>
<sequence length="846" mass="92809">MPRSISLVASLVLFTLTSNAAFLAIDYGSEWTKASLMTPGRKIDILLNTDSKRKVHSTVSWNKEDRLFGSDAFNSAARFPLDTFPYLKTLVGARCPSSQSSYYSQLSRAQVVEDAKRGMCSLKRADGSIWSVEELIAMEFTYMKGLAEAEAKEKVSEAVVTVPPFYTQFERQSVLDALEIAGLRPIALINDGLAVAINYATTRTFKDQEYHIIYDAGASSTTATLVSFSSQSPSTGKKSSSKDVTTIEVKSFGFDSKAGGADLDRRLRDYLLERLQSKHQLSLTDNDRAMARVWKEAQRVKGVLSANADSTIRLESISGDIDFKDTISRATFEGMAKDLLPRFSQPITDALNAANLKLTDIKSVILVGGASRTPMVQSAVKALAGDSKVALGVNADEAAVLGAAFYGATTKTSWRTKPMRFLDVNAYDMQMKYLKEGSNKQLTSVVLPSMSKLGRQNFKLLTFPKRTQDFEVELEYKSLPNSEIPKAVVQAKLSGVAGALANLTSQGVQTPQVRVSFGYSDSGLAVVEDAVAVGELTRVVEPPKSTSANKKAKSTESQTTTSTTESQPSTTAASEEAPKYETVAVTAPIELQITPLSISPLSTTEKRASQSRLAEIAARETAKVQREQAYNLLEGFLYRLRDLFEDDSSAFHEFAQPDEQTRLSDKLATTMTWLHDKGDEASADVLFAKRAELETMEQPIITRYKEASTGPKALSDLQKAHALARAFLTEANVNQTAAIEAGETPRFTEDDLKTVDRLVTESENWLRERTQQQKKLTKRQDPVLKTAEMESKGLAIQKSVQGLQRRKPIRPKTTSSTKSATATPTPTTESAESQSTDKENRSREEL</sequence>
<evidence type="ECO:0000256" key="4">
    <source>
        <dbReference type="ARBA" id="ARBA00022840"/>
    </source>
</evidence>
<dbReference type="InterPro" id="IPR013126">
    <property type="entry name" value="Hsp_70_fam"/>
</dbReference>
<reference evidence="9" key="2">
    <citation type="submission" date="2015-01" db="EMBL/GenBank/DDBJ databases">
        <title>Evolutionary Origins and Diversification of the Mycorrhizal Mutualists.</title>
        <authorList>
            <consortium name="DOE Joint Genome Institute"/>
            <consortium name="Mycorrhizal Genomics Consortium"/>
            <person name="Kohler A."/>
            <person name="Kuo A."/>
            <person name="Nagy L.G."/>
            <person name="Floudas D."/>
            <person name="Copeland A."/>
            <person name="Barry K.W."/>
            <person name="Cichocki N."/>
            <person name="Veneault-Fourrey C."/>
            <person name="LaButti K."/>
            <person name="Lindquist E.A."/>
            <person name="Lipzen A."/>
            <person name="Lundell T."/>
            <person name="Morin E."/>
            <person name="Murat C."/>
            <person name="Riley R."/>
            <person name="Ohm R."/>
            <person name="Sun H."/>
            <person name="Tunlid A."/>
            <person name="Henrissat B."/>
            <person name="Grigoriev I.V."/>
            <person name="Hibbett D.S."/>
            <person name="Martin F."/>
        </authorList>
    </citation>
    <scope>NUCLEOTIDE SEQUENCE [LARGE SCALE GENOMIC DNA]</scope>
    <source>
        <strain evidence="9">MUT 4182</strain>
    </source>
</reference>
<feature type="region of interest" description="Disordered" evidence="6">
    <location>
        <begin position="769"/>
        <end position="846"/>
    </location>
</feature>
<evidence type="ECO:0000256" key="6">
    <source>
        <dbReference type="SAM" id="MobiDB-lite"/>
    </source>
</evidence>
<keyword evidence="2" id="KW-0547">Nucleotide-binding</keyword>
<dbReference type="PANTHER" id="PTHR45639:SF3">
    <property type="entry name" value="HYPOXIA UP-REGULATED PROTEIN 1"/>
    <property type="match status" value="1"/>
</dbReference>
<dbReference type="Pfam" id="PF00012">
    <property type="entry name" value="HSP70"/>
    <property type="match status" value="1"/>
</dbReference>
<dbReference type="Gene3D" id="3.30.420.40">
    <property type="match status" value="2"/>
</dbReference>
<feature type="compositionally biased region" description="Low complexity" evidence="6">
    <location>
        <begin position="544"/>
        <end position="575"/>
    </location>
</feature>
<keyword evidence="7" id="KW-0732">Signal</keyword>
<dbReference type="OrthoDB" id="10262720at2759"/>
<organism evidence="8 9">
    <name type="scientific">Tulasnella calospora MUT 4182</name>
    <dbReference type="NCBI Taxonomy" id="1051891"/>
    <lineage>
        <taxon>Eukaryota</taxon>
        <taxon>Fungi</taxon>
        <taxon>Dikarya</taxon>
        <taxon>Basidiomycota</taxon>
        <taxon>Agaricomycotina</taxon>
        <taxon>Agaricomycetes</taxon>
        <taxon>Cantharellales</taxon>
        <taxon>Tulasnellaceae</taxon>
        <taxon>Tulasnella</taxon>
    </lineage>
</organism>
<dbReference type="GO" id="GO:0140662">
    <property type="term" value="F:ATP-dependent protein folding chaperone"/>
    <property type="evidence" value="ECO:0007669"/>
    <property type="project" value="InterPro"/>
</dbReference>
<evidence type="ECO:0000256" key="3">
    <source>
        <dbReference type="ARBA" id="ARBA00022824"/>
    </source>
</evidence>
<evidence type="ECO:0000313" key="9">
    <source>
        <dbReference type="Proteomes" id="UP000054248"/>
    </source>
</evidence>
<dbReference type="EMBL" id="KN823062">
    <property type="protein sequence ID" value="KIO24390.1"/>
    <property type="molecule type" value="Genomic_DNA"/>
</dbReference>
<feature type="chain" id="PRO_5002177293" description="Actin-like ATPase domain-containing protein" evidence="7">
    <location>
        <begin position="21"/>
        <end position="846"/>
    </location>
</feature>
<dbReference type="GO" id="GO:0034663">
    <property type="term" value="C:endoplasmic reticulum chaperone complex"/>
    <property type="evidence" value="ECO:0007669"/>
    <property type="project" value="TreeGrafter"/>
</dbReference>
<dbReference type="InterPro" id="IPR043129">
    <property type="entry name" value="ATPase_NBD"/>
</dbReference>
<dbReference type="Gene3D" id="2.60.34.10">
    <property type="entry name" value="Substrate Binding Domain Of DNAk, Chain A, domain 1"/>
    <property type="match status" value="1"/>
</dbReference>
<feature type="region of interest" description="Disordered" evidence="6">
    <location>
        <begin position="542"/>
        <end position="579"/>
    </location>
</feature>
<reference evidence="8 9" key="1">
    <citation type="submission" date="2014-04" db="EMBL/GenBank/DDBJ databases">
        <authorList>
            <consortium name="DOE Joint Genome Institute"/>
            <person name="Kuo A."/>
            <person name="Girlanda M."/>
            <person name="Perotto S."/>
            <person name="Kohler A."/>
            <person name="Nagy L.G."/>
            <person name="Floudas D."/>
            <person name="Copeland A."/>
            <person name="Barry K.W."/>
            <person name="Cichocki N."/>
            <person name="Veneault-Fourrey C."/>
            <person name="LaButti K."/>
            <person name="Lindquist E.A."/>
            <person name="Lipzen A."/>
            <person name="Lundell T."/>
            <person name="Morin E."/>
            <person name="Murat C."/>
            <person name="Sun H."/>
            <person name="Tunlid A."/>
            <person name="Henrissat B."/>
            <person name="Grigoriev I.V."/>
            <person name="Hibbett D.S."/>
            <person name="Martin F."/>
            <person name="Nordberg H.P."/>
            <person name="Cantor M.N."/>
            <person name="Hua S.X."/>
        </authorList>
    </citation>
    <scope>NUCLEOTIDE SEQUENCE [LARGE SCALE GENOMIC DNA]</scope>
    <source>
        <strain evidence="8 9">MUT 4182</strain>
    </source>
</reference>
<keyword evidence="4" id="KW-0067">ATP-binding</keyword>
<dbReference type="SUPFAM" id="SSF100934">
    <property type="entry name" value="Heat shock protein 70kD (HSP70), C-terminal subdomain"/>
    <property type="match status" value="1"/>
</dbReference>
<dbReference type="PRINTS" id="PR00301">
    <property type="entry name" value="HEATSHOCK70"/>
</dbReference>
<dbReference type="GO" id="GO:0005524">
    <property type="term" value="F:ATP binding"/>
    <property type="evidence" value="ECO:0007669"/>
    <property type="project" value="UniProtKB-KW"/>
</dbReference>
<feature type="signal peptide" evidence="7">
    <location>
        <begin position="1"/>
        <end position="20"/>
    </location>
</feature>
<dbReference type="HOGENOM" id="CLU_005965_5_0_1"/>
<evidence type="ECO:0000256" key="7">
    <source>
        <dbReference type="SAM" id="SignalP"/>
    </source>
</evidence>
<dbReference type="PANTHER" id="PTHR45639">
    <property type="entry name" value="HSC70CB, ISOFORM G-RELATED"/>
    <property type="match status" value="1"/>
</dbReference>
<dbReference type="SUPFAM" id="SSF53067">
    <property type="entry name" value="Actin-like ATPase domain"/>
    <property type="match status" value="2"/>
</dbReference>
<dbReference type="Proteomes" id="UP000054248">
    <property type="component" value="Unassembled WGS sequence"/>
</dbReference>
<gene>
    <name evidence="8" type="ORF">M407DRAFT_15428</name>
</gene>
<dbReference type="Gene3D" id="1.20.1270.10">
    <property type="match status" value="1"/>
</dbReference>
<evidence type="ECO:0000256" key="1">
    <source>
        <dbReference type="ARBA" id="ARBA00007381"/>
    </source>
</evidence>
<protein>
    <recommendedName>
        <fullName evidence="10">Actin-like ATPase domain-containing protein</fullName>
    </recommendedName>
</protein>